<gene>
    <name evidence="3" type="ORF">GCM10009855_27790</name>
</gene>
<feature type="compositionally biased region" description="Basic and acidic residues" evidence="1">
    <location>
        <begin position="1"/>
        <end position="12"/>
    </location>
</feature>
<dbReference type="EMBL" id="BAAARB010000015">
    <property type="protein sequence ID" value="GAA2386045.1"/>
    <property type="molecule type" value="Genomic_DNA"/>
</dbReference>
<feature type="region of interest" description="Disordered" evidence="1">
    <location>
        <begin position="129"/>
        <end position="197"/>
    </location>
</feature>
<feature type="region of interest" description="Disordered" evidence="1">
    <location>
        <begin position="1"/>
        <end position="81"/>
    </location>
</feature>
<comment type="caution">
    <text evidence="3">The sequence shown here is derived from an EMBL/GenBank/DDBJ whole genome shotgun (WGS) entry which is preliminary data.</text>
</comment>
<evidence type="ECO:0000256" key="2">
    <source>
        <dbReference type="SAM" id="Phobius"/>
    </source>
</evidence>
<evidence type="ECO:0000313" key="4">
    <source>
        <dbReference type="Proteomes" id="UP001501170"/>
    </source>
</evidence>
<dbReference type="RefSeq" id="WP_346076803.1">
    <property type="nucleotide sequence ID" value="NZ_BAAARB010000015.1"/>
</dbReference>
<keyword evidence="2" id="KW-1133">Transmembrane helix</keyword>
<proteinExistence type="predicted"/>
<keyword evidence="4" id="KW-1185">Reference proteome</keyword>
<organism evidence="3 4">
    <name type="scientific">Gordonia cholesterolivorans</name>
    <dbReference type="NCBI Taxonomy" id="559625"/>
    <lineage>
        <taxon>Bacteria</taxon>
        <taxon>Bacillati</taxon>
        <taxon>Actinomycetota</taxon>
        <taxon>Actinomycetes</taxon>
        <taxon>Mycobacteriales</taxon>
        <taxon>Gordoniaceae</taxon>
        <taxon>Gordonia</taxon>
    </lineage>
</organism>
<reference evidence="3 4" key="1">
    <citation type="journal article" date="2019" name="Int. J. Syst. Evol. Microbiol.">
        <title>The Global Catalogue of Microorganisms (GCM) 10K type strain sequencing project: providing services to taxonomists for standard genome sequencing and annotation.</title>
        <authorList>
            <consortium name="The Broad Institute Genomics Platform"/>
            <consortium name="The Broad Institute Genome Sequencing Center for Infectious Disease"/>
            <person name="Wu L."/>
            <person name="Ma J."/>
        </authorList>
    </citation>
    <scope>NUCLEOTIDE SEQUENCE [LARGE SCALE GENOMIC DNA]</scope>
    <source>
        <strain evidence="3 4">JCM 16227</strain>
    </source>
</reference>
<evidence type="ECO:0000313" key="3">
    <source>
        <dbReference type="EMBL" id="GAA2386045.1"/>
    </source>
</evidence>
<keyword evidence="2" id="KW-0812">Transmembrane</keyword>
<feature type="compositionally biased region" description="Low complexity" evidence="1">
    <location>
        <begin position="46"/>
        <end position="65"/>
    </location>
</feature>
<feature type="transmembrane region" description="Helical" evidence="2">
    <location>
        <begin position="90"/>
        <end position="112"/>
    </location>
</feature>
<dbReference type="Proteomes" id="UP001501170">
    <property type="component" value="Unassembled WGS sequence"/>
</dbReference>
<name>A0ABN3HQX9_9ACTN</name>
<feature type="compositionally biased region" description="Low complexity" evidence="1">
    <location>
        <begin position="160"/>
        <end position="197"/>
    </location>
</feature>
<keyword evidence="2" id="KW-0472">Membrane</keyword>
<protein>
    <submittedName>
        <fullName evidence="3">Uncharacterized protein</fullName>
    </submittedName>
</protein>
<accession>A0ABN3HQX9</accession>
<sequence>MTDPNRPQHDDSEAPGGQTEPQADHQPDPQAGPDPTSTTAPTEPIAPVAGTPPADPAAAPGQPGAAHHRPPLVAAPASTGPQTVEVRRKWLVGGAVVGAIACLGLAFGAGYVTGDHTGGHHRQNEARYERGATMRGFMGQERNGLGGQRWRMMPPGSANGDGQTPGQQNQTPDQNQTPGQQTPGQSGSATTTPGTSS</sequence>
<evidence type="ECO:0000256" key="1">
    <source>
        <dbReference type="SAM" id="MobiDB-lite"/>
    </source>
</evidence>